<keyword evidence="10" id="KW-0472">Membrane</keyword>
<evidence type="ECO:0000256" key="4">
    <source>
        <dbReference type="ARBA" id="ARBA00022496"/>
    </source>
</evidence>
<dbReference type="Pfam" id="PF00593">
    <property type="entry name" value="TonB_dep_Rec_b-barrel"/>
    <property type="match status" value="1"/>
</dbReference>
<evidence type="ECO:0000256" key="10">
    <source>
        <dbReference type="ARBA" id="ARBA00023136"/>
    </source>
</evidence>
<organism evidence="13 14">
    <name type="scientific">Novosphingobium anseongense</name>
    <dbReference type="NCBI Taxonomy" id="3133436"/>
    <lineage>
        <taxon>Bacteria</taxon>
        <taxon>Pseudomonadati</taxon>
        <taxon>Pseudomonadota</taxon>
        <taxon>Alphaproteobacteria</taxon>
        <taxon>Sphingomonadales</taxon>
        <taxon>Sphingomonadaceae</taxon>
        <taxon>Novosphingobium</taxon>
    </lineage>
</organism>
<evidence type="ECO:0000256" key="6">
    <source>
        <dbReference type="ARBA" id="ARBA00022729"/>
    </source>
</evidence>
<sequence length="589" mass="62449">MKFNLTKQFEGGYLRVYGKVLDDKFPGYATGPMSVTGTNDKPVIAAMPQFDATQDTVMSRYIGGITQADGTGNIVTNNLQNGYRVEAKTLGAELQFSLGDWNFTNRFRYSDMSGEADLFDPSIQFSGDVLISYFAGPGGRISYATGPQSGTVANPASISGNGVIALTSVGHTKINSLRNVTNDLRTSRVWEIAGGDLTTTAGVYASTQKIDRETYGSVILQDIVGNGHSALLNLTAANGTAIVRNGIYSFAAGTGPQRVNVDYDVLAPYGSFNFHKGKIAIGGSIRYDRGNVSGLQAQGSGSAAIDIDRNGIIDRAEASVPLIGAGASRPVDYRYDYVSYSGGINFRVAENFSLFARHSLGGRAGADALLFSPAISATTGALLDDSAGHDSVRQSEVGLKYRDNGISLNVTGFYATTRETNVQMIPDYLGIPTPTLVSRGYRTYGAEFEGSIRRGPFSVVGSVTLTGGEITAAETPTLVGNKPRHQATLLYTLTPQIDLDKITVGANLLGQTASYAQDINQLKMPGYATVGLFAQIRPVDRLVLGINASNIFDKRAITAISSGAVPASGIATARTLYGRLVSASARFFF</sequence>
<evidence type="ECO:0000256" key="9">
    <source>
        <dbReference type="ARBA" id="ARBA00023077"/>
    </source>
</evidence>
<evidence type="ECO:0000313" key="13">
    <source>
        <dbReference type="EMBL" id="MEJ5978819.1"/>
    </source>
</evidence>
<dbReference type="RefSeq" id="WP_339588756.1">
    <property type="nucleotide sequence ID" value="NZ_JBBHJZ010000004.1"/>
</dbReference>
<keyword evidence="9" id="KW-0798">TonB box</keyword>
<keyword evidence="2" id="KW-0813">Transport</keyword>
<dbReference type="EMBL" id="JBBHJZ010000004">
    <property type="protein sequence ID" value="MEJ5978819.1"/>
    <property type="molecule type" value="Genomic_DNA"/>
</dbReference>
<dbReference type="InterPro" id="IPR036942">
    <property type="entry name" value="Beta-barrel_TonB_sf"/>
</dbReference>
<dbReference type="InterPro" id="IPR000531">
    <property type="entry name" value="Beta-barrel_TonB"/>
</dbReference>
<evidence type="ECO:0000256" key="5">
    <source>
        <dbReference type="ARBA" id="ARBA00022692"/>
    </source>
</evidence>
<dbReference type="InterPro" id="IPR039426">
    <property type="entry name" value="TonB-dep_rcpt-like"/>
</dbReference>
<evidence type="ECO:0000313" key="14">
    <source>
        <dbReference type="Proteomes" id="UP001361239"/>
    </source>
</evidence>
<keyword evidence="5" id="KW-0812">Transmembrane</keyword>
<keyword evidence="7" id="KW-0408">Iron</keyword>
<evidence type="ECO:0000256" key="8">
    <source>
        <dbReference type="ARBA" id="ARBA00023065"/>
    </source>
</evidence>
<protein>
    <submittedName>
        <fullName evidence="13">TonB-dependent receptor</fullName>
    </submittedName>
</protein>
<gene>
    <name evidence="13" type="ORF">WG901_19355</name>
</gene>
<comment type="caution">
    <text evidence="13">The sequence shown here is derived from an EMBL/GenBank/DDBJ whole genome shotgun (WGS) entry which is preliminary data.</text>
</comment>
<keyword evidence="3" id="KW-1134">Transmembrane beta strand</keyword>
<feature type="domain" description="TonB-dependent receptor-like beta-barrel" evidence="12">
    <location>
        <begin position="76"/>
        <end position="551"/>
    </location>
</feature>
<keyword evidence="11" id="KW-0998">Cell outer membrane</keyword>
<evidence type="ECO:0000256" key="2">
    <source>
        <dbReference type="ARBA" id="ARBA00022448"/>
    </source>
</evidence>
<keyword evidence="13" id="KW-0675">Receptor</keyword>
<proteinExistence type="predicted"/>
<dbReference type="PANTHER" id="PTHR32552">
    <property type="entry name" value="FERRICHROME IRON RECEPTOR-RELATED"/>
    <property type="match status" value="1"/>
</dbReference>
<evidence type="ECO:0000256" key="11">
    <source>
        <dbReference type="ARBA" id="ARBA00023237"/>
    </source>
</evidence>
<dbReference type="Proteomes" id="UP001361239">
    <property type="component" value="Unassembled WGS sequence"/>
</dbReference>
<keyword evidence="4" id="KW-0410">Iron transport</keyword>
<dbReference type="SUPFAM" id="SSF56935">
    <property type="entry name" value="Porins"/>
    <property type="match status" value="1"/>
</dbReference>
<evidence type="ECO:0000256" key="1">
    <source>
        <dbReference type="ARBA" id="ARBA00004571"/>
    </source>
</evidence>
<dbReference type="PANTHER" id="PTHR32552:SF89">
    <property type="entry name" value="CATECHOLATE SIDEROPHORE RECEPTOR FIU"/>
    <property type="match status" value="1"/>
</dbReference>
<keyword evidence="8" id="KW-0406">Ion transport</keyword>
<reference evidence="13 14" key="1">
    <citation type="submission" date="2024-03" db="EMBL/GenBank/DDBJ databases">
        <authorList>
            <person name="Jo J.-H."/>
        </authorList>
    </citation>
    <scope>NUCLEOTIDE SEQUENCE [LARGE SCALE GENOMIC DNA]</scope>
    <source>
        <strain evidence="13 14">PS1R-30</strain>
    </source>
</reference>
<dbReference type="Gene3D" id="2.40.170.20">
    <property type="entry name" value="TonB-dependent receptor, beta-barrel domain"/>
    <property type="match status" value="1"/>
</dbReference>
<evidence type="ECO:0000256" key="3">
    <source>
        <dbReference type="ARBA" id="ARBA00022452"/>
    </source>
</evidence>
<name>A0ABU8S0P6_9SPHN</name>
<evidence type="ECO:0000259" key="12">
    <source>
        <dbReference type="Pfam" id="PF00593"/>
    </source>
</evidence>
<keyword evidence="6" id="KW-0732">Signal</keyword>
<comment type="subcellular location">
    <subcellularLocation>
        <location evidence="1">Cell outer membrane</location>
        <topology evidence="1">Multi-pass membrane protein</topology>
    </subcellularLocation>
</comment>
<accession>A0ABU8S0P6</accession>
<evidence type="ECO:0000256" key="7">
    <source>
        <dbReference type="ARBA" id="ARBA00023004"/>
    </source>
</evidence>
<keyword evidence="14" id="KW-1185">Reference proteome</keyword>